<evidence type="ECO:0000313" key="1">
    <source>
        <dbReference type="EMBL" id="PSL46072.1"/>
    </source>
</evidence>
<dbReference type="Proteomes" id="UP000240971">
    <property type="component" value="Unassembled WGS sequence"/>
</dbReference>
<organism evidence="1 2">
    <name type="scientific">Chitinophaga niastensis</name>
    <dbReference type="NCBI Taxonomy" id="536980"/>
    <lineage>
        <taxon>Bacteria</taxon>
        <taxon>Pseudomonadati</taxon>
        <taxon>Bacteroidota</taxon>
        <taxon>Chitinophagia</taxon>
        <taxon>Chitinophagales</taxon>
        <taxon>Chitinophagaceae</taxon>
        <taxon>Chitinophaga</taxon>
    </lineage>
</organism>
<comment type="caution">
    <text evidence="1">The sequence shown here is derived from an EMBL/GenBank/DDBJ whole genome shotgun (WGS) entry which is preliminary data.</text>
</comment>
<evidence type="ECO:0008006" key="3">
    <source>
        <dbReference type="Google" id="ProtNLM"/>
    </source>
</evidence>
<proteinExistence type="predicted"/>
<dbReference type="InterPro" id="IPR036390">
    <property type="entry name" value="WH_DNA-bd_sf"/>
</dbReference>
<dbReference type="RefSeq" id="WP_106528888.1">
    <property type="nucleotide sequence ID" value="NZ_PYAW01000003.1"/>
</dbReference>
<gene>
    <name evidence="1" type="ORF">CLV51_10348</name>
</gene>
<evidence type="ECO:0000313" key="2">
    <source>
        <dbReference type="Proteomes" id="UP000240971"/>
    </source>
</evidence>
<dbReference type="OrthoDB" id="669743at2"/>
<sequence length="141" mass="16506">MQPQTTNIRPIGWYLKEADNLITGFMNASFEIRGITRFHWQILQNIDTHGSICKNNYYPQVKRFLSEQELEQLLASLLTRNWIQLHNEDYTFTETGKQEFDQIAILQQRNKEQMLSGTTSEDYINTINFLSTLILNMGGQV</sequence>
<accession>A0A2P8HIP1</accession>
<name>A0A2P8HIP1_CHINA</name>
<dbReference type="AlphaFoldDB" id="A0A2P8HIP1"/>
<dbReference type="EMBL" id="PYAW01000003">
    <property type="protein sequence ID" value="PSL46072.1"/>
    <property type="molecule type" value="Genomic_DNA"/>
</dbReference>
<keyword evidence="2" id="KW-1185">Reference proteome</keyword>
<dbReference type="Gene3D" id="1.10.10.10">
    <property type="entry name" value="Winged helix-like DNA-binding domain superfamily/Winged helix DNA-binding domain"/>
    <property type="match status" value="1"/>
</dbReference>
<dbReference type="SUPFAM" id="SSF46785">
    <property type="entry name" value="Winged helix' DNA-binding domain"/>
    <property type="match status" value="1"/>
</dbReference>
<protein>
    <recommendedName>
        <fullName evidence="3">DNA-binding MarR family transcriptional regulator</fullName>
    </recommendedName>
</protein>
<reference evidence="1 2" key="1">
    <citation type="submission" date="2018-03" db="EMBL/GenBank/DDBJ databases">
        <title>Genomic Encyclopedia of Archaeal and Bacterial Type Strains, Phase II (KMG-II): from individual species to whole genera.</title>
        <authorList>
            <person name="Goeker M."/>
        </authorList>
    </citation>
    <scope>NUCLEOTIDE SEQUENCE [LARGE SCALE GENOMIC DNA]</scope>
    <source>
        <strain evidence="1 2">DSM 24859</strain>
    </source>
</reference>
<dbReference type="InterPro" id="IPR036388">
    <property type="entry name" value="WH-like_DNA-bd_sf"/>
</dbReference>